<name>A0A5B0QF28_PUCGR</name>
<comment type="caution">
    <text evidence="1">The sequence shown here is derived from an EMBL/GenBank/DDBJ whole genome shotgun (WGS) entry which is preliminary data.</text>
</comment>
<gene>
    <name evidence="1" type="ORF">PGT21_012592</name>
</gene>
<accession>A0A5B0QF28</accession>
<dbReference type="Proteomes" id="UP000324748">
    <property type="component" value="Unassembled WGS sequence"/>
</dbReference>
<keyword evidence="2" id="KW-1185">Reference proteome</keyword>
<evidence type="ECO:0000313" key="1">
    <source>
        <dbReference type="EMBL" id="KAA1111798.1"/>
    </source>
</evidence>
<dbReference type="EMBL" id="VSWC01000016">
    <property type="protein sequence ID" value="KAA1111798.1"/>
    <property type="molecule type" value="Genomic_DNA"/>
</dbReference>
<reference evidence="1 2" key="1">
    <citation type="submission" date="2019-05" db="EMBL/GenBank/DDBJ databases">
        <title>Emergence of the Ug99 lineage of the wheat stem rust pathogen through somatic hybridization.</title>
        <authorList>
            <person name="Li F."/>
            <person name="Upadhyaya N.M."/>
            <person name="Sperschneider J."/>
            <person name="Matny O."/>
            <person name="Nguyen-Phuc H."/>
            <person name="Mago R."/>
            <person name="Raley C."/>
            <person name="Miller M.E."/>
            <person name="Silverstein K.A.T."/>
            <person name="Henningsen E."/>
            <person name="Hirsch C.D."/>
            <person name="Visser B."/>
            <person name="Pretorius Z.A."/>
            <person name="Steffenson B.J."/>
            <person name="Schwessinger B."/>
            <person name="Dodds P.N."/>
            <person name="Figueroa M."/>
        </authorList>
    </citation>
    <scope>NUCLEOTIDE SEQUENCE [LARGE SCALE GENOMIC DNA]</scope>
    <source>
        <strain evidence="1">21-0</strain>
    </source>
</reference>
<proteinExistence type="predicted"/>
<dbReference type="AlphaFoldDB" id="A0A5B0QF28"/>
<sequence>MLPPGWDVSDPSAIVHLHRLIKENLDEEKERLQRTISPFSSARGPIPTLDDLIEYHPDRALHPAPLEPPPLGQMIDRVRIAHTRLHMLDYKYGWPVPSSSSWTTFDRDLQALAARDSIYRQADTQLFNGLNTLASIPEPAQRLPNEREINHQIMLIEVRASVSDIGEPAHGPASTEA</sequence>
<protein>
    <submittedName>
        <fullName evidence="1">Uncharacterized protein</fullName>
    </submittedName>
</protein>
<evidence type="ECO:0000313" key="2">
    <source>
        <dbReference type="Proteomes" id="UP000324748"/>
    </source>
</evidence>
<organism evidence="1 2">
    <name type="scientific">Puccinia graminis f. sp. tritici</name>
    <dbReference type="NCBI Taxonomy" id="56615"/>
    <lineage>
        <taxon>Eukaryota</taxon>
        <taxon>Fungi</taxon>
        <taxon>Dikarya</taxon>
        <taxon>Basidiomycota</taxon>
        <taxon>Pucciniomycotina</taxon>
        <taxon>Pucciniomycetes</taxon>
        <taxon>Pucciniales</taxon>
        <taxon>Pucciniaceae</taxon>
        <taxon>Puccinia</taxon>
    </lineage>
</organism>
<dbReference type="OrthoDB" id="10352185at2759"/>